<dbReference type="InterPro" id="IPR050545">
    <property type="entry name" value="Mycobact_MmpL"/>
</dbReference>
<dbReference type="KEGG" id="mshg:MSG_04341"/>
<dbReference type="RefSeq" id="WP_170063177.1">
    <property type="nucleotide sequence ID" value="NZ_AP018164.1"/>
</dbReference>
<proteinExistence type="inferred from homology"/>
<dbReference type="GO" id="GO:0005886">
    <property type="term" value="C:plasma membrane"/>
    <property type="evidence" value="ECO:0007669"/>
    <property type="project" value="UniProtKB-SubCell"/>
</dbReference>
<sequence>MARGRRIVLLAGLLAAIAGAAAYPSLRAQLTGLDWEADGSASARVGALIGQHFPAHGAEQDVIVFQAPRHNLAAMRDVVDRVVTAAGSCAGVSGVTGPFDAAAAQQISSDGRVGYALVGLTGDPAQRAATAARLQSTVAGAAGNGPVQAQVTGLSPIFNDEISVEERGAMRGELLGVLLALIVLVVALGAVVAAVVPLVVTLTSLLITFGVLAVAALAVSFDSFIMSSVTMIGTGIAIDYSLFVVTRFREQLAVQLRRGVSPREATEQAVGTAVATSGRTIVIAGTVVAVSMCSLFVIGAPIYRELAIAIGSAVACTLLSALTVLPALLAALGPRVNRASLPDRWQPADARIDDLAHDSGWVRWARGVMKHPVAAGTVALVVLLLAAWPLGGLRHGLDLGMAALRDTPSGQASAALSRSFGPGAIAPVQIFASGPANQPIDEPGLQKTTQLISALRADPGAAGVDVDRSGGYLLITAVPEAPIDSPATTALVERIRGEADALSRGGEVQILVGGATAKFIDLGHVTRADTPAVLALVLGASFVFLLIVFRSIALALKAVVMNLLTTAAAVGLTVAVFQWGWWSWMLNFTSVGYLQVYMPVTIFAVVFGLSMDYQVFLIRRVREEWLRSGDNTQAVTLGIAHTARPITAAATIMVCVFASFIASDVLEMKELGFGLAVAIAIDAALVRLVLVPALMRLLGQWNWWLPESVDRILPSPAVD</sequence>
<feature type="domain" description="Membrane transport protein MMPL" evidence="9">
    <location>
        <begin position="38"/>
        <end position="346"/>
    </location>
</feature>
<feature type="transmembrane region" description="Helical" evidence="7">
    <location>
        <begin position="646"/>
        <end position="665"/>
    </location>
</feature>
<feature type="transmembrane region" description="Helical" evidence="7">
    <location>
        <begin position="671"/>
        <end position="690"/>
    </location>
</feature>
<evidence type="ECO:0000256" key="4">
    <source>
        <dbReference type="ARBA" id="ARBA00022692"/>
    </source>
</evidence>
<evidence type="ECO:0000256" key="6">
    <source>
        <dbReference type="ARBA" id="ARBA00023136"/>
    </source>
</evidence>
<dbReference type="Gene3D" id="1.20.1640.10">
    <property type="entry name" value="Multidrug efflux transporter AcrB transmembrane domain"/>
    <property type="match status" value="2"/>
</dbReference>
<dbReference type="PANTHER" id="PTHR33406:SF13">
    <property type="entry name" value="MEMBRANE PROTEIN YDFJ"/>
    <property type="match status" value="1"/>
</dbReference>
<dbReference type="SUPFAM" id="SSF82866">
    <property type="entry name" value="Multidrug efflux transporter AcrB transmembrane domain"/>
    <property type="match status" value="2"/>
</dbReference>
<dbReference type="InterPro" id="IPR004869">
    <property type="entry name" value="MMPL_dom"/>
</dbReference>
<evidence type="ECO:0000256" key="3">
    <source>
        <dbReference type="ARBA" id="ARBA00022475"/>
    </source>
</evidence>
<keyword evidence="3" id="KW-1003">Cell membrane</keyword>
<organism evidence="10 11">
    <name type="scientific">Mycobacterium shigaense</name>
    <dbReference type="NCBI Taxonomy" id="722731"/>
    <lineage>
        <taxon>Bacteria</taxon>
        <taxon>Bacillati</taxon>
        <taxon>Actinomycetota</taxon>
        <taxon>Actinomycetes</taxon>
        <taxon>Mycobacteriales</taxon>
        <taxon>Mycobacteriaceae</taxon>
        <taxon>Mycobacterium</taxon>
        <taxon>Mycobacterium simiae complex</taxon>
    </lineage>
</organism>
<comment type="subcellular location">
    <subcellularLocation>
        <location evidence="1">Cell membrane</location>
        <topology evidence="1">Multi-pass membrane protein</topology>
    </subcellularLocation>
</comment>
<name>A0A1Z4ENJ5_9MYCO</name>
<keyword evidence="8" id="KW-0732">Signal</keyword>
<evidence type="ECO:0000256" key="8">
    <source>
        <dbReference type="SAM" id="SignalP"/>
    </source>
</evidence>
<keyword evidence="4 7" id="KW-0812">Transmembrane</keyword>
<evidence type="ECO:0000256" key="1">
    <source>
        <dbReference type="ARBA" id="ARBA00004651"/>
    </source>
</evidence>
<feature type="transmembrane region" description="Helical" evidence="7">
    <location>
        <begin position="281"/>
        <end position="302"/>
    </location>
</feature>
<evidence type="ECO:0000256" key="7">
    <source>
        <dbReference type="SAM" id="Phobius"/>
    </source>
</evidence>
<feature type="signal peptide" evidence="8">
    <location>
        <begin position="1"/>
        <end position="20"/>
    </location>
</feature>
<evidence type="ECO:0000313" key="10">
    <source>
        <dbReference type="EMBL" id="BAX94462.1"/>
    </source>
</evidence>
<dbReference type="EMBL" id="AP018164">
    <property type="protein sequence ID" value="BAX94462.1"/>
    <property type="molecule type" value="Genomic_DNA"/>
</dbReference>
<feature type="domain" description="Membrane transport protein MMPL" evidence="9">
    <location>
        <begin position="484"/>
        <end position="706"/>
    </location>
</feature>
<comment type="similarity">
    <text evidence="2">Belongs to the resistance-nodulation-cell division (RND) (TC 2.A.6) family. MmpL subfamily.</text>
</comment>
<feature type="transmembrane region" description="Helical" evidence="7">
    <location>
        <begin position="174"/>
        <end position="195"/>
    </location>
</feature>
<dbReference type="AlphaFoldDB" id="A0A1Z4ENJ5"/>
<feature type="transmembrane region" description="Helical" evidence="7">
    <location>
        <begin position="373"/>
        <end position="391"/>
    </location>
</feature>
<evidence type="ECO:0000259" key="9">
    <source>
        <dbReference type="Pfam" id="PF03176"/>
    </source>
</evidence>
<evidence type="ECO:0000256" key="2">
    <source>
        <dbReference type="ARBA" id="ARBA00010157"/>
    </source>
</evidence>
<feature type="transmembrane region" description="Helical" evidence="7">
    <location>
        <begin position="202"/>
        <end position="219"/>
    </location>
</feature>
<protein>
    <submittedName>
        <fullName evidence="10">Membrane protein</fullName>
    </submittedName>
</protein>
<feature type="transmembrane region" description="Helical" evidence="7">
    <location>
        <begin position="532"/>
        <end position="556"/>
    </location>
</feature>
<evidence type="ECO:0000256" key="5">
    <source>
        <dbReference type="ARBA" id="ARBA00022989"/>
    </source>
</evidence>
<feature type="transmembrane region" description="Helical" evidence="7">
    <location>
        <begin position="596"/>
        <end position="618"/>
    </location>
</feature>
<feature type="chain" id="PRO_5013346197" evidence="8">
    <location>
        <begin position="21"/>
        <end position="719"/>
    </location>
</feature>
<dbReference type="PANTHER" id="PTHR33406">
    <property type="entry name" value="MEMBRANE PROTEIN MJ1562-RELATED"/>
    <property type="match status" value="1"/>
</dbReference>
<feature type="transmembrane region" description="Helical" evidence="7">
    <location>
        <begin position="563"/>
        <end position="584"/>
    </location>
</feature>
<dbReference type="Pfam" id="PF03176">
    <property type="entry name" value="MMPL"/>
    <property type="match status" value="2"/>
</dbReference>
<feature type="transmembrane region" description="Helical" evidence="7">
    <location>
        <begin position="225"/>
        <end position="248"/>
    </location>
</feature>
<evidence type="ECO:0000313" key="11">
    <source>
        <dbReference type="Proteomes" id="UP000217736"/>
    </source>
</evidence>
<keyword evidence="11" id="KW-1185">Reference proteome</keyword>
<accession>A0A1Z4ENJ5</accession>
<dbReference type="Proteomes" id="UP000217736">
    <property type="component" value="Chromosome"/>
</dbReference>
<feature type="transmembrane region" description="Helical" evidence="7">
    <location>
        <begin position="308"/>
        <end position="332"/>
    </location>
</feature>
<keyword evidence="5 7" id="KW-1133">Transmembrane helix</keyword>
<reference evidence="11" key="1">
    <citation type="submission" date="2017-06" db="EMBL/GenBank/DDBJ databases">
        <title>Complete Genome Sequence of Mycobacterium shigaense.</title>
        <authorList>
            <person name="Fukano H."/>
            <person name="Yoshida M."/>
            <person name="Kazumi Y."/>
            <person name="Ogura Y."/>
            <person name="Mitarai S."/>
            <person name="Hayashi T."/>
            <person name="Hoshino Y."/>
        </authorList>
    </citation>
    <scope>NUCLEOTIDE SEQUENCE [LARGE SCALE GENOMIC DNA]</scope>
    <source>
        <strain evidence="11">UN-152</strain>
    </source>
</reference>
<keyword evidence="6 7" id="KW-0472">Membrane</keyword>
<gene>
    <name evidence="10" type="ORF">MSG_04341</name>
</gene>